<comment type="caution">
    <text evidence="1">The sequence shown here is derived from an EMBL/GenBank/DDBJ whole genome shotgun (WGS) entry which is preliminary data.</text>
</comment>
<dbReference type="EMBL" id="MU864568">
    <property type="protein sequence ID" value="KAK4183192.1"/>
    <property type="molecule type" value="Genomic_DNA"/>
</dbReference>
<evidence type="ECO:0000313" key="2">
    <source>
        <dbReference type="Proteomes" id="UP001302126"/>
    </source>
</evidence>
<reference evidence="1" key="1">
    <citation type="journal article" date="2023" name="Mol. Phylogenet. Evol.">
        <title>Genome-scale phylogeny and comparative genomics of the fungal order Sordariales.</title>
        <authorList>
            <person name="Hensen N."/>
            <person name="Bonometti L."/>
            <person name="Westerberg I."/>
            <person name="Brannstrom I.O."/>
            <person name="Guillou S."/>
            <person name="Cros-Aarteil S."/>
            <person name="Calhoun S."/>
            <person name="Haridas S."/>
            <person name="Kuo A."/>
            <person name="Mondo S."/>
            <person name="Pangilinan J."/>
            <person name="Riley R."/>
            <person name="LaButti K."/>
            <person name="Andreopoulos B."/>
            <person name="Lipzen A."/>
            <person name="Chen C."/>
            <person name="Yan M."/>
            <person name="Daum C."/>
            <person name="Ng V."/>
            <person name="Clum A."/>
            <person name="Steindorff A."/>
            <person name="Ohm R.A."/>
            <person name="Martin F."/>
            <person name="Silar P."/>
            <person name="Natvig D.O."/>
            <person name="Lalanne C."/>
            <person name="Gautier V."/>
            <person name="Ament-Velasquez S.L."/>
            <person name="Kruys A."/>
            <person name="Hutchinson M.I."/>
            <person name="Powell A.J."/>
            <person name="Barry K."/>
            <person name="Miller A.N."/>
            <person name="Grigoriev I.V."/>
            <person name="Debuchy R."/>
            <person name="Gladieux P."/>
            <person name="Hiltunen Thoren M."/>
            <person name="Johannesson H."/>
        </authorList>
    </citation>
    <scope>NUCLEOTIDE SEQUENCE</scope>
    <source>
        <strain evidence="1">PSN309</strain>
    </source>
</reference>
<dbReference type="AlphaFoldDB" id="A0AAN6WMV5"/>
<accession>A0AAN6WMV5</accession>
<keyword evidence="2" id="KW-1185">Reference proteome</keyword>
<sequence>MTEVSSTLEFLQNIDLCKTQRPYVFTPSQNDEKLLDTTEENLNTIRLAFEEVNLRDIRGYQDEFCLQKAGFEVVENKPLHDDLDTVTKEETRYAYAKDTEKFWMNHLNADYVFCYNVKAPSRVEETRTSGL</sequence>
<name>A0AAN6WMV5_9PEZI</name>
<gene>
    <name evidence="1" type="ORF">QBC35DRAFT_535907</name>
</gene>
<protein>
    <submittedName>
        <fullName evidence="1">Uncharacterized protein</fullName>
    </submittedName>
</protein>
<evidence type="ECO:0000313" key="1">
    <source>
        <dbReference type="EMBL" id="KAK4183192.1"/>
    </source>
</evidence>
<dbReference type="Proteomes" id="UP001302126">
    <property type="component" value="Unassembled WGS sequence"/>
</dbReference>
<organism evidence="1 2">
    <name type="scientific">Podospora australis</name>
    <dbReference type="NCBI Taxonomy" id="1536484"/>
    <lineage>
        <taxon>Eukaryota</taxon>
        <taxon>Fungi</taxon>
        <taxon>Dikarya</taxon>
        <taxon>Ascomycota</taxon>
        <taxon>Pezizomycotina</taxon>
        <taxon>Sordariomycetes</taxon>
        <taxon>Sordariomycetidae</taxon>
        <taxon>Sordariales</taxon>
        <taxon>Podosporaceae</taxon>
        <taxon>Podospora</taxon>
    </lineage>
</organism>
<reference evidence="1" key="2">
    <citation type="submission" date="2023-05" db="EMBL/GenBank/DDBJ databases">
        <authorList>
            <consortium name="Lawrence Berkeley National Laboratory"/>
            <person name="Steindorff A."/>
            <person name="Hensen N."/>
            <person name="Bonometti L."/>
            <person name="Westerberg I."/>
            <person name="Brannstrom I.O."/>
            <person name="Guillou S."/>
            <person name="Cros-Aarteil S."/>
            <person name="Calhoun S."/>
            <person name="Haridas S."/>
            <person name="Kuo A."/>
            <person name="Mondo S."/>
            <person name="Pangilinan J."/>
            <person name="Riley R."/>
            <person name="Labutti K."/>
            <person name="Andreopoulos B."/>
            <person name="Lipzen A."/>
            <person name="Chen C."/>
            <person name="Yanf M."/>
            <person name="Daum C."/>
            <person name="Ng V."/>
            <person name="Clum A."/>
            <person name="Ohm R."/>
            <person name="Martin F."/>
            <person name="Silar P."/>
            <person name="Natvig D."/>
            <person name="Lalanne C."/>
            <person name="Gautier V."/>
            <person name="Ament-Velasquez S.L."/>
            <person name="Kruys A."/>
            <person name="Hutchinson M.I."/>
            <person name="Powell A.J."/>
            <person name="Barry K."/>
            <person name="Miller A.N."/>
            <person name="Grigoriev I.V."/>
            <person name="Debuchy R."/>
            <person name="Gladieux P."/>
            <person name="Thoren M.H."/>
            <person name="Johannesson H."/>
        </authorList>
    </citation>
    <scope>NUCLEOTIDE SEQUENCE</scope>
    <source>
        <strain evidence="1">PSN309</strain>
    </source>
</reference>
<proteinExistence type="predicted"/>